<evidence type="ECO:0000313" key="1">
    <source>
        <dbReference type="EMBL" id="CAB4147911.1"/>
    </source>
</evidence>
<proteinExistence type="predicted"/>
<reference evidence="1" key="1">
    <citation type="submission" date="2020-04" db="EMBL/GenBank/DDBJ databases">
        <authorList>
            <person name="Chiriac C."/>
            <person name="Salcher M."/>
            <person name="Ghai R."/>
            <person name="Kavagutti S V."/>
        </authorList>
    </citation>
    <scope>NUCLEOTIDE SEQUENCE</scope>
</reference>
<sequence>MDNGIQVEKGIAMPAMRGNEGNAYPYEEMKVGDSFMVAGGTKSLINAVCARNKKAGVEWSMTFTAKKVEGGVRVWRVG</sequence>
<protein>
    <submittedName>
        <fullName evidence="1">Uncharacterized protein</fullName>
    </submittedName>
</protein>
<dbReference type="EMBL" id="LR796476">
    <property type="protein sequence ID" value="CAB4147911.1"/>
    <property type="molecule type" value="Genomic_DNA"/>
</dbReference>
<organism evidence="1">
    <name type="scientific">uncultured Caudovirales phage</name>
    <dbReference type="NCBI Taxonomy" id="2100421"/>
    <lineage>
        <taxon>Viruses</taxon>
        <taxon>Duplodnaviria</taxon>
        <taxon>Heunggongvirae</taxon>
        <taxon>Uroviricota</taxon>
        <taxon>Caudoviricetes</taxon>
        <taxon>Peduoviridae</taxon>
        <taxon>Maltschvirus</taxon>
        <taxon>Maltschvirus maltsch</taxon>
    </lineage>
</organism>
<name>A0A6J5MPD1_9CAUD</name>
<gene>
    <name evidence="1" type="ORF">UFOVP513_59</name>
</gene>
<accession>A0A6J5MPD1</accession>